<evidence type="ECO:0000313" key="2">
    <source>
        <dbReference type="EMBL" id="KAK1341864.1"/>
    </source>
</evidence>
<dbReference type="InterPro" id="IPR040864">
    <property type="entry name" value="DUF5553"/>
</dbReference>
<keyword evidence="3" id="KW-1185">Reference proteome</keyword>
<evidence type="ECO:0000256" key="1">
    <source>
        <dbReference type="SAM" id="MobiDB-lite"/>
    </source>
</evidence>
<feature type="non-terminal residue" evidence="2">
    <location>
        <position position="155"/>
    </location>
</feature>
<accession>A0AA40LSB5</accession>
<proteinExistence type="predicted"/>
<protein>
    <submittedName>
        <fullName evidence="2">Uncharacterized protein</fullName>
    </submittedName>
</protein>
<feature type="compositionally biased region" description="Basic and acidic residues" evidence="1">
    <location>
        <begin position="52"/>
        <end position="74"/>
    </location>
</feature>
<feature type="region of interest" description="Disordered" evidence="1">
    <location>
        <begin position="1"/>
        <end position="75"/>
    </location>
</feature>
<organism evidence="2 3">
    <name type="scientific">Cnephaeus nilssonii</name>
    <name type="common">Northern bat</name>
    <name type="synonym">Eptesicus nilssonii</name>
    <dbReference type="NCBI Taxonomy" id="3371016"/>
    <lineage>
        <taxon>Eukaryota</taxon>
        <taxon>Metazoa</taxon>
        <taxon>Chordata</taxon>
        <taxon>Craniata</taxon>
        <taxon>Vertebrata</taxon>
        <taxon>Euteleostomi</taxon>
        <taxon>Mammalia</taxon>
        <taxon>Eutheria</taxon>
        <taxon>Laurasiatheria</taxon>
        <taxon>Chiroptera</taxon>
        <taxon>Yangochiroptera</taxon>
        <taxon>Vespertilionidae</taxon>
        <taxon>Cnephaeus</taxon>
    </lineage>
</organism>
<evidence type="ECO:0000313" key="3">
    <source>
        <dbReference type="Proteomes" id="UP001177744"/>
    </source>
</evidence>
<comment type="caution">
    <text evidence="2">The sequence shown here is derived from an EMBL/GenBank/DDBJ whole genome shotgun (WGS) entry which is preliminary data.</text>
</comment>
<dbReference type="Proteomes" id="UP001177744">
    <property type="component" value="Unassembled WGS sequence"/>
</dbReference>
<dbReference type="AlphaFoldDB" id="A0AA40LSB5"/>
<dbReference type="Pfam" id="PF17707">
    <property type="entry name" value="DUF5553"/>
    <property type="match status" value="1"/>
</dbReference>
<sequence length="155" mass="17814">MRPHGERTPRCYSLLKTKSLGPGKGLGDGGVPSRKLAEEHWSKRPKPAKSGTEGKEGVERCTERQRTGSSKEPRTQIICRRQCDPQPPRLLWECPSLWAWARPQVSVSVSLRVLYAYENTGHWERLMSVFLLKIPYPQQPHIFPFRLHLGLYQVL</sequence>
<name>A0AA40LSB5_CNENI</name>
<gene>
    <name evidence="2" type="ORF">QTO34_016615</name>
</gene>
<dbReference type="EMBL" id="JAULJE010000006">
    <property type="protein sequence ID" value="KAK1341864.1"/>
    <property type="molecule type" value="Genomic_DNA"/>
</dbReference>
<reference evidence="2" key="1">
    <citation type="submission" date="2023-06" db="EMBL/GenBank/DDBJ databases">
        <title>Reference genome for the Northern bat (Eptesicus nilssonii), a most northern bat species.</title>
        <authorList>
            <person name="Laine V.N."/>
            <person name="Pulliainen A.T."/>
            <person name="Lilley T.M."/>
        </authorList>
    </citation>
    <scope>NUCLEOTIDE SEQUENCE</scope>
    <source>
        <strain evidence="2">BLF_Eptnil</strain>
        <tissue evidence="2">Kidney</tissue>
    </source>
</reference>